<reference evidence="1" key="1">
    <citation type="submission" date="2021-03" db="EMBL/GenBank/DDBJ databases">
        <title>Evolutionary priming and transition to the ectomycorrhizal habit in an iconic lineage of mushroom-forming fungi: is preadaptation a requirement?</title>
        <authorList>
            <consortium name="DOE Joint Genome Institute"/>
            <person name="Looney B.P."/>
            <person name="Miyauchi S."/>
            <person name="Morin E."/>
            <person name="Drula E."/>
            <person name="Courty P.E."/>
            <person name="Chicoki N."/>
            <person name="Fauchery L."/>
            <person name="Kohler A."/>
            <person name="Kuo A."/>
            <person name="LaButti K."/>
            <person name="Pangilinan J."/>
            <person name="Lipzen A."/>
            <person name="Riley R."/>
            <person name="Andreopoulos W."/>
            <person name="He G."/>
            <person name="Johnson J."/>
            <person name="Barry K.W."/>
            <person name="Grigoriev I.V."/>
            <person name="Nagy L."/>
            <person name="Hibbett D."/>
            <person name="Henrissat B."/>
            <person name="Matheny P.B."/>
            <person name="Labbe J."/>
            <person name="Martin A.F."/>
        </authorList>
    </citation>
    <scope>NUCLEOTIDE SEQUENCE</scope>
    <source>
        <strain evidence="1">BPL698</strain>
    </source>
</reference>
<organism evidence="1 2">
    <name type="scientific">Russula earlei</name>
    <dbReference type="NCBI Taxonomy" id="71964"/>
    <lineage>
        <taxon>Eukaryota</taxon>
        <taxon>Fungi</taxon>
        <taxon>Dikarya</taxon>
        <taxon>Basidiomycota</taxon>
        <taxon>Agaricomycotina</taxon>
        <taxon>Agaricomycetes</taxon>
        <taxon>Russulales</taxon>
        <taxon>Russulaceae</taxon>
        <taxon>Russula</taxon>
    </lineage>
</organism>
<keyword evidence="2" id="KW-1185">Reference proteome</keyword>
<dbReference type="Proteomes" id="UP001207468">
    <property type="component" value="Unassembled WGS sequence"/>
</dbReference>
<comment type="caution">
    <text evidence="1">The sequence shown here is derived from an EMBL/GenBank/DDBJ whole genome shotgun (WGS) entry which is preliminary data.</text>
</comment>
<name>A0ACC0UCM0_9AGAM</name>
<protein>
    <submittedName>
        <fullName evidence="1">Uncharacterized protein</fullName>
    </submittedName>
</protein>
<evidence type="ECO:0000313" key="2">
    <source>
        <dbReference type="Proteomes" id="UP001207468"/>
    </source>
</evidence>
<accession>A0ACC0UCM0</accession>
<dbReference type="EMBL" id="JAGFNK010000064">
    <property type="protein sequence ID" value="KAI9509464.1"/>
    <property type="molecule type" value="Genomic_DNA"/>
</dbReference>
<proteinExistence type="predicted"/>
<evidence type="ECO:0000313" key="1">
    <source>
        <dbReference type="EMBL" id="KAI9509464.1"/>
    </source>
</evidence>
<gene>
    <name evidence="1" type="ORF">F5148DRAFT_755957</name>
</gene>
<sequence>MALMDIHKRQSVGAPSSNPPSSPSPPPVDTSPPVSPSAPPVSSSAPPSAPSPSDSISSSSSQSPTQITTTSQSSSSSNPGVQTSSPPSQQTQTQPQYTPPQNTPPQNTPTTPVQPGQTTVAPIVTTRPNNPSQTISTTSTSIYTSLLVSTEANGVVVTTTIRSTIIIVPSTAPSSSSNTGAVVGGAAGGVAGLLIIFFIGLFCWRRNRRREDFDGNFDPDRVVRHVGHTDLAGAEVTPYSYDPTVVGGMTGPSSPAFSGDGSMRQYRDSQALLGGSVVDGAGVATVTSGSHYAPTSSDGVSAPQDSSHARSSSHGSAGFGPGFPVAQPYRPLSTKEREAMRQRGEVGLGLVSALEETPSEIIQHSDGGRVSEPVPVARPQEIPPSYDSISP</sequence>